<proteinExistence type="predicted"/>
<evidence type="ECO:0000313" key="2">
    <source>
        <dbReference type="Proteomes" id="UP000663859"/>
    </source>
</evidence>
<sequence>MAPFVKACQPWALGPRGIYTTTRDSNGNRQAGGEGAGVGRLASEEAAAGHSAARHSMRFWPIGSPSGLGLSFDCGIFCAGHCRWRKQMRKPCRLGKEFRGTAEQLALYLGLQG</sequence>
<name>A0A8J2BJP1_9BACT</name>
<accession>A0A8J2BJP1</accession>
<organism evidence="1 2">
    <name type="scientific">Candidatus Methylacidithermus pantelleriae</name>
    <dbReference type="NCBI Taxonomy" id="2744239"/>
    <lineage>
        <taxon>Bacteria</taxon>
        <taxon>Pseudomonadati</taxon>
        <taxon>Verrucomicrobiota</taxon>
        <taxon>Methylacidiphilae</taxon>
        <taxon>Methylacidiphilales</taxon>
        <taxon>Methylacidiphilaceae</taxon>
        <taxon>Candidatus Methylacidithermus</taxon>
    </lineage>
</organism>
<comment type="caution">
    <text evidence="1">The sequence shown here is derived from an EMBL/GenBank/DDBJ whole genome shotgun (WGS) entry which is preliminary data.</text>
</comment>
<dbReference type="EMBL" id="CAJNOB010000016">
    <property type="protein sequence ID" value="CAF0697856.1"/>
    <property type="molecule type" value="Genomic_DNA"/>
</dbReference>
<dbReference type="AlphaFoldDB" id="A0A8J2BJP1"/>
<keyword evidence="2" id="KW-1185">Reference proteome</keyword>
<gene>
    <name evidence="1" type="ORF">MPNT_230041</name>
</gene>
<reference evidence="1" key="1">
    <citation type="submission" date="2021-02" db="EMBL/GenBank/DDBJ databases">
        <authorList>
            <person name="Cremers G."/>
            <person name="Picone N."/>
        </authorList>
    </citation>
    <scope>NUCLEOTIDE SEQUENCE</scope>
    <source>
        <strain evidence="1">PQ17</strain>
    </source>
</reference>
<protein>
    <submittedName>
        <fullName evidence="1">Uncharacterized protein</fullName>
    </submittedName>
</protein>
<evidence type="ECO:0000313" key="1">
    <source>
        <dbReference type="EMBL" id="CAF0697856.1"/>
    </source>
</evidence>
<dbReference type="Proteomes" id="UP000663859">
    <property type="component" value="Unassembled WGS sequence"/>
</dbReference>